<dbReference type="InterPro" id="IPR043723">
    <property type="entry name" value="DUF5665"/>
</dbReference>
<evidence type="ECO:0000313" key="2">
    <source>
        <dbReference type="EMBL" id="KKR99108.1"/>
    </source>
</evidence>
<accession>A0A0G0VE16</accession>
<reference evidence="2 3" key="1">
    <citation type="journal article" date="2015" name="Nature">
        <title>rRNA introns, odd ribosomes, and small enigmatic genomes across a large radiation of phyla.</title>
        <authorList>
            <person name="Brown C.T."/>
            <person name="Hug L.A."/>
            <person name="Thomas B.C."/>
            <person name="Sharon I."/>
            <person name="Castelle C.J."/>
            <person name="Singh A."/>
            <person name="Wilkins M.J."/>
            <person name="Williams K.H."/>
            <person name="Banfield J.F."/>
        </authorList>
    </citation>
    <scope>NUCLEOTIDE SEQUENCE [LARGE SCALE GENOMIC DNA]</scope>
</reference>
<dbReference type="Pfam" id="PF18910">
    <property type="entry name" value="DUF5665"/>
    <property type="match status" value="1"/>
</dbReference>
<keyword evidence="1" id="KW-0812">Transmembrane</keyword>
<proteinExistence type="predicted"/>
<dbReference type="Proteomes" id="UP000033930">
    <property type="component" value="Unassembled WGS sequence"/>
</dbReference>
<protein>
    <submittedName>
        <fullName evidence="2">Uncharacterized protein</fullName>
    </submittedName>
</protein>
<name>A0A0G0VE16_9BACT</name>
<sequence>MPPTPIKEQQLDELIQIREMVEEIKIDVDKHVHPSFWKHLLKEFTVGMIRGIGLVIGTTIVAGIIIYAFQAVIDWSSVQSDVIEWIGQVMKQGIENAVPSEISSFLR</sequence>
<feature type="transmembrane region" description="Helical" evidence="1">
    <location>
        <begin position="48"/>
        <end position="69"/>
    </location>
</feature>
<comment type="caution">
    <text evidence="2">The sequence shown here is derived from an EMBL/GenBank/DDBJ whole genome shotgun (WGS) entry which is preliminary data.</text>
</comment>
<gene>
    <name evidence="2" type="ORF">UU50_C0010G0003</name>
</gene>
<keyword evidence="1" id="KW-0472">Membrane</keyword>
<dbReference type="AlphaFoldDB" id="A0A0G0VE16"/>
<dbReference type="EMBL" id="LCAW01000010">
    <property type="protein sequence ID" value="KKR99108.1"/>
    <property type="molecule type" value="Genomic_DNA"/>
</dbReference>
<keyword evidence="1" id="KW-1133">Transmembrane helix</keyword>
<organism evidence="2 3">
    <name type="scientific">Candidatus Uhrbacteria bacterium GW2011_GWC1_41_20</name>
    <dbReference type="NCBI Taxonomy" id="1618983"/>
    <lineage>
        <taxon>Bacteria</taxon>
        <taxon>Candidatus Uhriibacteriota</taxon>
    </lineage>
</organism>
<evidence type="ECO:0000256" key="1">
    <source>
        <dbReference type="SAM" id="Phobius"/>
    </source>
</evidence>
<evidence type="ECO:0000313" key="3">
    <source>
        <dbReference type="Proteomes" id="UP000033930"/>
    </source>
</evidence>